<keyword evidence="2" id="KW-1185">Reference proteome</keyword>
<name>A0A931HEA9_9SPHN</name>
<accession>A0A931HEA9</accession>
<dbReference type="Proteomes" id="UP000617634">
    <property type="component" value="Unassembled WGS sequence"/>
</dbReference>
<sequence>MQIEMKGADKRPANTEYTPLIAASLMTPRRSEGQLSRKHLRRLVAAMVD</sequence>
<dbReference type="EMBL" id="JADZGI010000001">
    <property type="protein sequence ID" value="MBH0113833.1"/>
    <property type="molecule type" value="Genomic_DNA"/>
</dbReference>
<gene>
    <name evidence="1" type="ORF">I5E68_12845</name>
</gene>
<evidence type="ECO:0000313" key="1">
    <source>
        <dbReference type="EMBL" id="MBH0113833.1"/>
    </source>
</evidence>
<evidence type="ECO:0000313" key="2">
    <source>
        <dbReference type="Proteomes" id="UP000617634"/>
    </source>
</evidence>
<comment type="caution">
    <text evidence="1">The sequence shown here is derived from an EMBL/GenBank/DDBJ whole genome shotgun (WGS) entry which is preliminary data.</text>
</comment>
<reference evidence="1" key="1">
    <citation type="submission" date="2020-11" db="EMBL/GenBank/DDBJ databases">
        <title>Novosphingobium aureum sp. nov., a marine bacterium isolated from sediment of a salt flat.</title>
        <authorList>
            <person name="Yoo Y."/>
            <person name="Kim J.-J."/>
        </authorList>
    </citation>
    <scope>NUCLEOTIDE SEQUENCE</scope>
    <source>
        <strain evidence="1">YJ-S2-02</strain>
    </source>
</reference>
<organism evidence="1 2">
    <name type="scientific">Novosphingobium aureum</name>
    <dbReference type="NCBI Taxonomy" id="2792964"/>
    <lineage>
        <taxon>Bacteria</taxon>
        <taxon>Pseudomonadati</taxon>
        <taxon>Pseudomonadota</taxon>
        <taxon>Alphaproteobacteria</taxon>
        <taxon>Sphingomonadales</taxon>
        <taxon>Sphingomonadaceae</taxon>
        <taxon>Novosphingobium</taxon>
    </lineage>
</organism>
<proteinExistence type="predicted"/>
<protein>
    <submittedName>
        <fullName evidence="1">Uncharacterized protein</fullName>
    </submittedName>
</protein>
<dbReference type="AlphaFoldDB" id="A0A931HEA9"/>